<feature type="chain" id="PRO_5034884790" evidence="3">
    <location>
        <begin position="29"/>
        <end position="253"/>
    </location>
</feature>
<keyword evidence="2" id="KW-0472">Membrane</keyword>
<keyword evidence="2" id="KW-0812">Transmembrane</keyword>
<dbReference type="RefSeq" id="XP_022300753.1">
    <property type="nucleotide sequence ID" value="XM_022445045.1"/>
</dbReference>
<dbReference type="AlphaFoldDB" id="A0A8B8BC40"/>
<keyword evidence="4" id="KW-1185">Reference proteome</keyword>
<dbReference type="Proteomes" id="UP000694844">
    <property type="component" value="Chromosome 8"/>
</dbReference>
<evidence type="ECO:0000256" key="3">
    <source>
        <dbReference type="SAM" id="SignalP"/>
    </source>
</evidence>
<organism evidence="4 5">
    <name type="scientific">Crassostrea virginica</name>
    <name type="common">Eastern oyster</name>
    <dbReference type="NCBI Taxonomy" id="6565"/>
    <lineage>
        <taxon>Eukaryota</taxon>
        <taxon>Metazoa</taxon>
        <taxon>Spiralia</taxon>
        <taxon>Lophotrochozoa</taxon>
        <taxon>Mollusca</taxon>
        <taxon>Bivalvia</taxon>
        <taxon>Autobranchia</taxon>
        <taxon>Pteriomorphia</taxon>
        <taxon>Ostreida</taxon>
        <taxon>Ostreoidea</taxon>
        <taxon>Ostreidae</taxon>
        <taxon>Crassostrea</taxon>
    </lineage>
</organism>
<reference evidence="5" key="1">
    <citation type="submission" date="2025-08" db="UniProtKB">
        <authorList>
            <consortium name="RefSeq"/>
        </authorList>
    </citation>
    <scope>IDENTIFICATION</scope>
    <source>
        <tissue evidence="5">Whole sample</tissue>
    </source>
</reference>
<evidence type="ECO:0000313" key="5">
    <source>
        <dbReference type="RefSeq" id="XP_022300753.1"/>
    </source>
</evidence>
<feature type="compositionally biased region" description="Polar residues" evidence="1">
    <location>
        <begin position="230"/>
        <end position="245"/>
    </location>
</feature>
<feature type="region of interest" description="Disordered" evidence="1">
    <location>
        <begin position="183"/>
        <end position="253"/>
    </location>
</feature>
<feature type="transmembrane region" description="Helical" evidence="2">
    <location>
        <begin position="158"/>
        <end position="177"/>
    </location>
</feature>
<keyword evidence="2" id="KW-1133">Transmembrane helix</keyword>
<evidence type="ECO:0000256" key="2">
    <source>
        <dbReference type="SAM" id="Phobius"/>
    </source>
</evidence>
<dbReference type="GeneID" id="111108956"/>
<gene>
    <name evidence="5" type="primary">LOC111108956</name>
</gene>
<accession>A0A8B8BC40</accession>
<sequence length="253" mass="27236">MNTRLPHVMNCVISVVLLLFTLLPTGICSGVRQLVKCDVIIEQVPGEAPLTVSYNSAQGTVCKRLIAVCSGEDCQMCAVVQTFRDPDCAVELKFKQHLFSRTDRTITCTAFNRVPFCRDQKLAVEVRMWKADAALEILFTARDKHKSTDVVRSNGVEGGMIGGIILITVVVLGLISLSCKRQGSLPDPPASPDTSSTAPLTHPSPARKESSFSLVPISVKRKPPKAPVPQETSSAPSIGITTATPIKTALLEP</sequence>
<feature type="signal peptide" evidence="3">
    <location>
        <begin position="1"/>
        <end position="28"/>
    </location>
</feature>
<protein>
    <submittedName>
        <fullName evidence="5">Uncharacterized protein LOC111108956</fullName>
    </submittedName>
</protein>
<evidence type="ECO:0000256" key="1">
    <source>
        <dbReference type="SAM" id="MobiDB-lite"/>
    </source>
</evidence>
<keyword evidence="3" id="KW-0732">Signal</keyword>
<evidence type="ECO:0000313" key="4">
    <source>
        <dbReference type="Proteomes" id="UP000694844"/>
    </source>
</evidence>
<proteinExistence type="predicted"/>
<name>A0A8B8BC40_CRAVI</name>
<dbReference type="KEGG" id="cvn:111108956"/>